<keyword evidence="3" id="KW-1185">Reference proteome</keyword>
<dbReference type="PANTHER" id="PTHR13349:SF2">
    <property type="entry name" value="TRANSLATION MACHINERY-ASSOCIATED PROTEIN 16"/>
    <property type="match status" value="1"/>
</dbReference>
<dbReference type="InterPro" id="IPR021346">
    <property type="entry name" value="Tma16"/>
</dbReference>
<dbReference type="KEGG" id="tpal:117650204"/>
<evidence type="ECO:0000313" key="4">
    <source>
        <dbReference type="RefSeq" id="XP_034249337.1"/>
    </source>
</evidence>
<gene>
    <name evidence="4" type="primary">LOC117650204</name>
</gene>
<dbReference type="OrthoDB" id="270284at2759"/>
<dbReference type="RefSeq" id="XP_034249337.1">
    <property type="nucleotide sequence ID" value="XM_034393446.1"/>
</dbReference>
<accession>A0A6P8ZVK1</accession>
<evidence type="ECO:0000313" key="3">
    <source>
        <dbReference type="Proteomes" id="UP000515158"/>
    </source>
</evidence>
<dbReference type="AlphaFoldDB" id="A0A6P8ZVK1"/>
<organism evidence="4">
    <name type="scientific">Thrips palmi</name>
    <name type="common">Melon thrips</name>
    <dbReference type="NCBI Taxonomy" id="161013"/>
    <lineage>
        <taxon>Eukaryota</taxon>
        <taxon>Metazoa</taxon>
        <taxon>Ecdysozoa</taxon>
        <taxon>Arthropoda</taxon>
        <taxon>Hexapoda</taxon>
        <taxon>Insecta</taxon>
        <taxon>Pterygota</taxon>
        <taxon>Neoptera</taxon>
        <taxon>Paraneoptera</taxon>
        <taxon>Thysanoptera</taxon>
        <taxon>Terebrantia</taxon>
        <taxon>Thripoidea</taxon>
        <taxon>Thripidae</taxon>
        <taxon>Thrips</taxon>
    </lineage>
</organism>
<feature type="compositionally biased region" description="Polar residues" evidence="2">
    <location>
        <begin position="188"/>
        <end position="197"/>
    </location>
</feature>
<feature type="region of interest" description="Disordered" evidence="2">
    <location>
        <begin position="182"/>
        <end position="208"/>
    </location>
</feature>
<sequence>MPKTQKKALTVDSITHPKSRKAIKLFKNHKKKESRQKTKMVTHVKNNLIGEKLLWFQERIPDDMTICSKAFVDELIQTYLARFDDELEQIRLKHSIGQRNKRQHASREDMIRHTQETERLEYNTCGLELPNLLDEAQLKVLKEWNGELRFLQNFKLVRLGKKQLQSESSDISMDYSTKIAEKSKETITESNQNSPVPSESSDDESMME</sequence>
<dbReference type="Gene3D" id="1.20.1440.170">
    <property type="entry name" value="Translation machinery-associated protein 16-like"/>
    <property type="match status" value="1"/>
</dbReference>
<dbReference type="PANTHER" id="PTHR13349">
    <property type="entry name" value="TRANSLATION MACHINERY-ASSOCIATED PROTEIN 16"/>
    <property type="match status" value="1"/>
</dbReference>
<dbReference type="FunFam" id="1.20.1440.170:FF:000001">
    <property type="entry name" value="Translation machinery-associated 16 homolog"/>
    <property type="match status" value="1"/>
</dbReference>
<dbReference type="FunCoup" id="A0A6P8ZVK1">
    <property type="interactions" value="1085"/>
</dbReference>
<name>A0A6P8ZVK1_THRPL</name>
<dbReference type="Proteomes" id="UP000515158">
    <property type="component" value="Unplaced"/>
</dbReference>
<dbReference type="GO" id="GO:0005634">
    <property type="term" value="C:nucleus"/>
    <property type="evidence" value="ECO:0007669"/>
    <property type="project" value="TreeGrafter"/>
</dbReference>
<evidence type="ECO:0000256" key="2">
    <source>
        <dbReference type="SAM" id="MobiDB-lite"/>
    </source>
</evidence>
<comment type="similarity">
    <text evidence="1">Belongs to the TMA16 family.</text>
</comment>
<dbReference type="InParanoid" id="A0A6P8ZVK1"/>
<reference evidence="4" key="1">
    <citation type="submission" date="2025-08" db="UniProtKB">
        <authorList>
            <consortium name="RefSeq"/>
        </authorList>
    </citation>
    <scope>IDENTIFICATION</scope>
    <source>
        <tissue evidence="4">Total insect</tissue>
    </source>
</reference>
<proteinExistence type="inferred from homology"/>
<dbReference type="Pfam" id="PF11176">
    <property type="entry name" value="Tma16"/>
    <property type="match status" value="1"/>
</dbReference>
<dbReference type="InterPro" id="IPR038356">
    <property type="entry name" value="Tma16_sf"/>
</dbReference>
<evidence type="ECO:0000256" key="1">
    <source>
        <dbReference type="ARBA" id="ARBA00034127"/>
    </source>
</evidence>
<protein>
    <submittedName>
        <fullName evidence="4">Translation machinery-associated protein 16</fullName>
    </submittedName>
</protein>
<dbReference type="GeneID" id="117650204"/>